<comment type="caution">
    <text evidence="1">The sequence shown here is derived from an EMBL/GenBank/DDBJ whole genome shotgun (WGS) entry which is preliminary data.</text>
</comment>
<name>A0A2N3PRQ5_9PROT</name>
<evidence type="ECO:0000313" key="1">
    <source>
        <dbReference type="EMBL" id="PKU23064.1"/>
    </source>
</evidence>
<dbReference type="EMBL" id="PIUM01000024">
    <property type="protein sequence ID" value="PKU23064.1"/>
    <property type="molecule type" value="Genomic_DNA"/>
</dbReference>
<dbReference type="RefSeq" id="WP_101252152.1">
    <property type="nucleotide sequence ID" value="NZ_PIUM01000024.1"/>
</dbReference>
<dbReference type="Proteomes" id="UP000233293">
    <property type="component" value="Unassembled WGS sequence"/>
</dbReference>
<sequence>MSIVYVARSVTLGKWGADVGLGKNLFKLGLAATAEEAQQLIKAGFCGLADWSLVAKDEAAEASEEMLIERVARKEKMVDPALYPKLKGQTGVFKVKLEHVENHILVKKALDGFDPKAIKIKPLDIAHYLIHNALG</sequence>
<evidence type="ECO:0000313" key="2">
    <source>
        <dbReference type="Proteomes" id="UP000233293"/>
    </source>
</evidence>
<organism evidence="1 2">
    <name type="scientific">Telmatospirillum siberiense</name>
    <dbReference type="NCBI Taxonomy" id="382514"/>
    <lineage>
        <taxon>Bacteria</taxon>
        <taxon>Pseudomonadati</taxon>
        <taxon>Pseudomonadota</taxon>
        <taxon>Alphaproteobacteria</taxon>
        <taxon>Rhodospirillales</taxon>
        <taxon>Rhodospirillaceae</taxon>
        <taxon>Telmatospirillum</taxon>
    </lineage>
</organism>
<dbReference type="AlphaFoldDB" id="A0A2N3PRQ5"/>
<dbReference type="OrthoDB" id="7353234at2"/>
<reference evidence="2" key="1">
    <citation type="submission" date="2017-12" db="EMBL/GenBank/DDBJ databases">
        <title>Draft genome sequence of Telmatospirillum siberiense 26-4b1T, an acidotolerant peatland alphaproteobacterium potentially involved in sulfur cycling.</title>
        <authorList>
            <person name="Hausmann B."/>
            <person name="Pjevac P."/>
            <person name="Schreck K."/>
            <person name="Herbold C.W."/>
            <person name="Daims H."/>
            <person name="Wagner M."/>
            <person name="Pester M."/>
            <person name="Loy A."/>
        </authorList>
    </citation>
    <scope>NUCLEOTIDE SEQUENCE [LARGE SCALE GENOMIC DNA]</scope>
    <source>
        <strain evidence="2">26-4b1</strain>
    </source>
</reference>
<accession>A0A2N3PRQ5</accession>
<gene>
    <name evidence="1" type="ORF">CWS72_18725</name>
</gene>
<protein>
    <submittedName>
        <fullName evidence="1">Uncharacterized protein</fullName>
    </submittedName>
</protein>
<proteinExistence type="predicted"/>
<keyword evidence="2" id="KW-1185">Reference proteome</keyword>